<dbReference type="PROSITE" id="PS50937">
    <property type="entry name" value="HTH_MERR_2"/>
    <property type="match status" value="1"/>
</dbReference>
<dbReference type="InParanoid" id="A0A2G4YVM9"/>
<dbReference type="FunCoup" id="A0A2G4YVM9">
    <property type="interactions" value="60"/>
</dbReference>
<keyword evidence="1" id="KW-0238">DNA-binding</keyword>
<evidence type="ECO:0000259" key="2">
    <source>
        <dbReference type="PROSITE" id="PS50937"/>
    </source>
</evidence>
<protein>
    <submittedName>
        <fullName evidence="3">MerR family transcriptional regulator</fullName>
    </submittedName>
</protein>
<reference evidence="3 4" key="1">
    <citation type="submission" date="2017-10" db="EMBL/GenBank/DDBJ databases">
        <title>Frigbacter circumglobatus gen. nov. sp. nov., isolated from sediment cultured in situ.</title>
        <authorList>
            <person name="Zhao Z."/>
        </authorList>
    </citation>
    <scope>NUCLEOTIDE SEQUENCE [LARGE SCALE GENOMIC DNA]</scope>
    <source>
        <strain evidence="3 4">ZYL</strain>
    </source>
</reference>
<dbReference type="GO" id="GO:0003677">
    <property type="term" value="F:DNA binding"/>
    <property type="evidence" value="ECO:0007669"/>
    <property type="project" value="UniProtKB-KW"/>
</dbReference>
<accession>A0A2G4YVM9</accession>
<sequence length="133" mass="15097">MDIAQVAKQSGLPASTLRYYEEKGLIQSIGRRGLRRLFDRDILDRLSLVALGRNAGFSLEEIAQMFGPRGALHIDRDQLSRKAEEIDHSIHRLMAMRDGLRHAAKCPATHHLECPTFRRIVAVTRKRGARGKR</sequence>
<dbReference type="InterPro" id="IPR047057">
    <property type="entry name" value="MerR_fam"/>
</dbReference>
<evidence type="ECO:0000256" key="1">
    <source>
        <dbReference type="ARBA" id="ARBA00023125"/>
    </source>
</evidence>
<proteinExistence type="predicted"/>
<dbReference type="OrthoDB" id="9802944at2"/>
<keyword evidence="4" id="KW-1185">Reference proteome</keyword>
<organism evidence="3 4">
    <name type="scientific">Paremcibacter congregatus</name>
    <dbReference type="NCBI Taxonomy" id="2043170"/>
    <lineage>
        <taxon>Bacteria</taxon>
        <taxon>Pseudomonadati</taxon>
        <taxon>Pseudomonadota</taxon>
        <taxon>Alphaproteobacteria</taxon>
        <taxon>Emcibacterales</taxon>
        <taxon>Emcibacteraceae</taxon>
        <taxon>Paremcibacter</taxon>
    </lineage>
</organism>
<dbReference type="SMART" id="SM00422">
    <property type="entry name" value="HTH_MERR"/>
    <property type="match status" value="1"/>
</dbReference>
<dbReference type="Pfam" id="PF13411">
    <property type="entry name" value="MerR_1"/>
    <property type="match status" value="1"/>
</dbReference>
<dbReference type="CDD" id="cd04781">
    <property type="entry name" value="HTH_MerR-like_sg6"/>
    <property type="match status" value="1"/>
</dbReference>
<dbReference type="PANTHER" id="PTHR30204:SF97">
    <property type="entry name" value="MERR FAMILY REGULATORY PROTEIN"/>
    <property type="match status" value="1"/>
</dbReference>
<dbReference type="PANTHER" id="PTHR30204">
    <property type="entry name" value="REDOX-CYCLING DRUG-SENSING TRANSCRIPTIONAL ACTIVATOR SOXR"/>
    <property type="match status" value="1"/>
</dbReference>
<dbReference type="InterPro" id="IPR009061">
    <property type="entry name" value="DNA-bd_dom_put_sf"/>
</dbReference>
<dbReference type="SUPFAM" id="SSF46955">
    <property type="entry name" value="Putative DNA-binding domain"/>
    <property type="match status" value="1"/>
</dbReference>
<dbReference type="RefSeq" id="WP_099471906.1">
    <property type="nucleotide sequence ID" value="NZ_CP041025.1"/>
</dbReference>
<evidence type="ECO:0000313" key="4">
    <source>
        <dbReference type="Proteomes" id="UP000229730"/>
    </source>
</evidence>
<dbReference type="PRINTS" id="PR00040">
    <property type="entry name" value="HTHMERR"/>
</dbReference>
<dbReference type="EMBL" id="PDEM01000009">
    <property type="protein sequence ID" value="PHZ86323.1"/>
    <property type="molecule type" value="Genomic_DNA"/>
</dbReference>
<feature type="domain" description="HTH merR-type" evidence="2">
    <location>
        <begin position="1"/>
        <end position="68"/>
    </location>
</feature>
<dbReference type="Gene3D" id="1.10.1660.10">
    <property type="match status" value="1"/>
</dbReference>
<comment type="caution">
    <text evidence="3">The sequence shown here is derived from an EMBL/GenBank/DDBJ whole genome shotgun (WGS) entry which is preliminary data.</text>
</comment>
<dbReference type="AlphaFoldDB" id="A0A2G4YVM9"/>
<dbReference type="InterPro" id="IPR000551">
    <property type="entry name" value="MerR-type_HTH_dom"/>
</dbReference>
<dbReference type="Proteomes" id="UP000229730">
    <property type="component" value="Unassembled WGS sequence"/>
</dbReference>
<gene>
    <name evidence="3" type="ORF">CRD36_03805</name>
</gene>
<dbReference type="GO" id="GO:0003700">
    <property type="term" value="F:DNA-binding transcription factor activity"/>
    <property type="evidence" value="ECO:0007669"/>
    <property type="project" value="InterPro"/>
</dbReference>
<evidence type="ECO:0000313" key="3">
    <source>
        <dbReference type="EMBL" id="PHZ86323.1"/>
    </source>
</evidence>
<name>A0A2G4YVM9_9PROT</name>